<dbReference type="FunFam" id="3.90.1150.10:FF:000140">
    <property type="entry name" value="alanine aminotransferase 1"/>
    <property type="match status" value="2"/>
</dbReference>
<accession>A0A6I9T5Q1</accession>
<dbReference type="GeneID" id="105162863"/>
<dbReference type="Proteomes" id="UP000504604">
    <property type="component" value="Linkage group LG1"/>
</dbReference>
<evidence type="ECO:0000256" key="4">
    <source>
        <dbReference type="ARBA" id="ARBA00022679"/>
    </source>
</evidence>
<dbReference type="FunFam" id="3.40.640.10:FF:000012">
    <property type="entry name" value="alanine aminotransferase 2"/>
    <property type="match status" value="1"/>
</dbReference>
<dbReference type="SUPFAM" id="SSF53383">
    <property type="entry name" value="PLP-dependent transferases"/>
    <property type="match status" value="1"/>
</dbReference>
<dbReference type="PANTHER" id="PTHR11751:SF29">
    <property type="entry name" value="ALANINE TRANSAMINASE"/>
    <property type="match status" value="1"/>
</dbReference>
<dbReference type="Gene3D" id="1.10.287.1970">
    <property type="match status" value="1"/>
</dbReference>
<protein>
    <recommendedName>
        <fullName evidence="9">alanine transaminase</fullName>
        <ecNumber evidence="9">2.6.1.2</ecNumber>
    </recommendedName>
</protein>
<dbReference type="InParanoid" id="A0A6I9T5Q1"/>
<dbReference type="OrthoDB" id="1732682at2759"/>
<dbReference type="Pfam" id="PF00155">
    <property type="entry name" value="Aminotran_1_2"/>
    <property type="match status" value="1"/>
</dbReference>
<name>A0A6I9T5Q1_SESIN</name>
<dbReference type="FunFam" id="1.10.287.1970:FF:000001">
    <property type="entry name" value="Alanine aminotransferase 2"/>
    <property type="match status" value="1"/>
</dbReference>
<evidence type="ECO:0000256" key="6">
    <source>
        <dbReference type="ARBA" id="ARBA00025708"/>
    </source>
</evidence>
<evidence type="ECO:0000256" key="9">
    <source>
        <dbReference type="ARBA" id="ARBA00026106"/>
    </source>
</evidence>
<feature type="domain" description="Aminotransferase class I/classII large" evidence="10">
    <location>
        <begin position="166"/>
        <end position="521"/>
    </location>
</feature>
<dbReference type="Gramene" id="SIN_1009466.t">
    <property type="protein sequence ID" value="SIN_1009466.t"/>
    <property type="gene ID" value="SIN_1009466"/>
</dbReference>
<evidence type="ECO:0000256" key="7">
    <source>
        <dbReference type="ARBA" id="ARBA00025709"/>
    </source>
</evidence>
<dbReference type="UniPathway" id="UPA00528">
    <property type="reaction ID" value="UER00586"/>
</dbReference>
<gene>
    <name evidence="12" type="primary">LOC105162863</name>
</gene>
<dbReference type="InterPro" id="IPR045088">
    <property type="entry name" value="ALAT1/2-like"/>
</dbReference>
<keyword evidence="5" id="KW-0663">Pyridoxal phosphate</keyword>
<dbReference type="KEGG" id="sind:105162863"/>
<dbReference type="Gene3D" id="3.40.640.10">
    <property type="entry name" value="Type I PLP-dependent aspartate aminotransferase-like (Major domain)"/>
    <property type="match status" value="1"/>
</dbReference>
<evidence type="ECO:0000256" key="8">
    <source>
        <dbReference type="ARBA" id="ARBA00025785"/>
    </source>
</evidence>
<dbReference type="RefSeq" id="XP_011079322.1">
    <property type="nucleotide sequence ID" value="XM_011081020.2"/>
</dbReference>
<comment type="pathway">
    <text evidence="7">Photosynthesis; C4 acid pathway.</text>
</comment>
<proteinExistence type="inferred from homology"/>
<dbReference type="InterPro" id="IPR015421">
    <property type="entry name" value="PyrdxlP-dep_Trfase_major"/>
</dbReference>
<sequence>MRRFAVEKARKLLAPHTDIFISASQHPISSSQIFLHLLSSAAFFLRFLNTKATPYPSDSMASTPLTLDTINPKVLECEYAVRGEIVILAQRLQEELKNNPNAHPFDEILYCNIGNPQSLGQQPITFFREVLALCDHPALLDKAETRGLFSADSIERASEILHQIPGRATGAYSHSQGIRGLRDKIAAGIEARDGYPADPNDIFLTDGASPAVHTMMQLLIRSKNDGILCPIPQYPLYSASIALHGGTLVPYYLNEATGWGLEIAELKNQLEMAKSKGISVRALVVINPGNPTGQVLAENNQKQIVDFCKDEGLVLLADEVYQENIYVPDKQFHSFKKVARSMGYGEKDISLVSFQSVSKGYYGECGKRGGYMEVTGFSPEIREQIYKLASVNLCSNISGQILASLVMNPPKVGDESYESYLAEKDAILSSLARRAKQLEDAFNSLKGVTCNRAEGAMYLFPCIDLPKKAIEAAKAVSTAPDAFYARRLLNATGIVVVPGSGFRQVPGTWHFRCTILPQEDKIPAIVSRLTKFHKGFMDEFCD</sequence>
<evidence type="ECO:0000256" key="5">
    <source>
        <dbReference type="ARBA" id="ARBA00022898"/>
    </source>
</evidence>
<dbReference type="GO" id="GO:0004021">
    <property type="term" value="F:L-alanine:2-oxoglutarate aminotransferase activity"/>
    <property type="evidence" value="ECO:0007669"/>
    <property type="project" value="UniProtKB-EC"/>
</dbReference>
<dbReference type="AlphaFoldDB" id="A0A6I9T5Q1"/>
<reference evidence="11" key="1">
    <citation type="submission" date="2024-10" db="UniProtKB">
        <authorList>
            <consortium name="RefSeq"/>
        </authorList>
    </citation>
    <scope>NUCLEOTIDE SEQUENCE [LARGE SCALE GENOMIC DNA]</scope>
    <source>
        <strain evidence="11">cv. Zhongzhi No. 13</strain>
    </source>
</reference>
<dbReference type="FunCoup" id="A0A6I9T5Q1">
    <property type="interactions" value="2752"/>
</dbReference>
<reference evidence="12" key="2">
    <citation type="submission" date="2025-08" db="UniProtKB">
        <authorList>
            <consortium name="RefSeq"/>
        </authorList>
    </citation>
    <scope>IDENTIFICATION</scope>
</reference>
<evidence type="ECO:0000259" key="10">
    <source>
        <dbReference type="Pfam" id="PF00155"/>
    </source>
</evidence>
<keyword evidence="4" id="KW-0808">Transferase</keyword>
<comment type="pathway">
    <text evidence="6">Amino-acid degradation; L-alanine degradation via transaminase pathway; pyruvate from L-alanine: step 1/1.</text>
</comment>
<organism evidence="11 12">
    <name type="scientific">Sesamum indicum</name>
    <name type="common">Oriental sesame</name>
    <name type="synonym">Sesamum orientale</name>
    <dbReference type="NCBI Taxonomy" id="4182"/>
    <lineage>
        <taxon>Eukaryota</taxon>
        <taxon>Viridiplantae</taxon>
        <taxon>Streptophyta</taxon>
        <taxon>Embryophyta</taxon>
        <taxon>Tracheophyta</taxon>
        <taxon>Spermatophyta</taxon>
        <taxon>Magnoliopsida</taxon>
        <taxon>eudicotyledons</taxon>
        <taxon>Gunneridae</taxon>
        <taxon>Pentapetalae</taxon>
        <taxon>asterids</taxon>
        <taxon>lamiids</taxon>
        <taxon>Lamiales</taxon>
        <taxon>Pedaliaceae</taxon>
        <taxon>Sesamum</taxon>
    </lineage>
</organism>
<evidence type="ECO:0000256" key="1">
    <source>
        <dbReference type="ARBA" id="ARBA00001933"/>
    </source>
</evidence>
<dbReference type="InterPro" id="IPR004839">
    <property type="entry name" value="Aminotransferase_I/II_large"/>
</dbReference>
<keyword evidence="11" id="KW-1185">Reference proteome</keyword>
<evidence type="ECO:0000256" key="3">
    <source>
        <dbReference type="ARBA" id="ARBA00022576"/>
    </source>
</evidence>
<dbReference type="GO" id="GO:0030170">
    <property type="term" value="F:pyridoxal phosphate binding"/>
    <property type="evidence" value="ECO:0007669"/>
    <property type="project" value="InterPro"/>
</dbReference>
<comment type="cofactor">
    <cofactor evidence="1">
        <name>pyridoxal 5'-phosphate</name>
        <dbReference type="ChEBI" id="CHEBI:597326"/>
    </cofactor>
</comment>
<comment type="similarity">
    <text evidence="8">Belongs to the class-I pyridoxal-phosphate-dependent aminotransferase family. Alanine aminotransferase subfamily.</text>
</comment>
<dbReference type="Gene3D" id="3.90.1150.10">
    <property type="entry name" value="Aspartate Aminotransferase, domain 1"/>
    <property type="match status" value="1"/>
</dbReference>
<evidence type="ECO:0000313" key="12">
    <source>
        <dbReference type="RefSeq" id="XP_011079322.1"/>
    </source>
</evidence>
<dbReference type="PANTHER" id="PTHR11751">
    <property type="entry name" value="ALANINE AMINOTRANSFERASE"/>
    <property type="match status" value="1"/>
</dbReference>
<dbReference type="EC" id="2.6.1.2" evidence="9"/>
<evidence type="ECO:0000313" key="11">
    <source>
        <dbReference type="Proteomes" id="UP000504604"/>
    </source>
</evidence>
<dbReference type="InterPro" id="IPR015424">
    <property type="entry name" value="PyrdxlP-dep_Trfase"/>
</dbReference>
<comment type="subunit">
    <text evidence="2">Homodimer.</text>
</comment>
<dbReference type="CDD" id="cd00609">
    <property type="entry name" value="AAT_like"/>
    <property type="match status" value="1"/>
</dbReference>
<evidence type="ECO:0000256" key="2">
    <source>
        <dbReference type="ARBA" id="ARBA00011738"/>
    </source>
</evidence>
<keyword evidence="3" id="KW-0032">Aminotransferase</keyword>
<dbReference type="UniPathway" id="UPA00322"/>
<dbReference type="InterPro" id="IPR015422">
    <property type="entry name" value="PyrdxlP-dep_Trfase_small"/>
</dbReference>
<dbReference type="GO" id="GO:0042853">
    <property type="term" value="P:L-alanine catabolic process"/>
    <property type="evidence" value="ECO:0007669"/>
    <property type="project" value="UniProtKB-UniPathway"/>
</dbReference>